<evidence type="ECO:0000313" key="2">
    <source>
        <dbReference type="Proteomes" id="UP000548476"/>
    </source>
</evidence>
<organism evidence="1 2">
    <name type="scientific">Phytomonospora endophytica</name>
    <dbReference type="NCBI Taxonomy" id="714109"/>
    <lineage>
        <taxon>Bacteria</taxon>
        <taxon>Bacillati</taxon>
        <taxon>Actinomycetota</taxon>
        <taxon>Actinomycetes</taxon>
        <taxon>Micromonosporales</taxon>
        <taxon>Micromonosporaceae</taxon>
        <taxon>Phytomonospora</taxon>
    </lineage>
</organism>
<dbReference type="EMBL" id="JACHGT010000013">
    <property type="protein sequence ID" value="MBB6037632.1"/>
    <property type="molecule type" value="Genomic_DNA"/>
</dbReference>
<comment type="caution">
    <text evidence="1">The sequence shown here is derived from an EMBL/GenBank/DDBJ whole genome shotgun (WGS) entry which is preliminary data.</text>
</comment>
<dbReference type="AlphaFoldDB" id="A0A841FVR7"/>
<reference evidence="1 2" key="1">
    <citation type="submission" date="2020-08" db="EMBL/GenBank/DDBJ databases">
        <title>Genomic Encyclopedia of Type Strains, Phase IV (KMG-IV): sequencing the most valuable type-strain genomes for metagenomic binning, comparative biology and taxonomic classification.</title>
        <authorList>
            <person name="Goeker M."/>
        </authorList>
    </citation>
    <scope>NUCLEOTIDE SEQUENCE [LARGE SCALE GENOMIC DNA]</scope>
    <source>
        <strain evidence="1 2">YIM 65646</strain>
    </source>
</reference>
<name>A0A841FVR7_9ACTN</name>
<proteinExistence type="predicted"/>
<evidence type="ECO:0000313" key="1">
    <source>
        <dbReference type="EMBL" id="MBB6037632.1"/>
    </source>
</evidence>
<gene>
    <name evidence="1" type="ORF">HNR73_005510</name>
</gene>
<protein>
    <submittedName>
        <fullName evidence="1">Uncharacterized protein</fullName>
    </submittedName>
</protein>
<keyword evidence="2" id="KW-1185">Reference proteome</keyword>
<sequence>MRIEFQPAARGGTRTVLHRADGVVLEMGSHDRKWRVPHDLAHAVTERELSLHSGLFGCVAAGAVFDTMSVVSGSPRHDAAARSERILKAHGHALSVAEALAGVVHEFAESGDPADPTAAAREAWGVVEQERFPYEDGGVGRAVETLRELAADWALLLPGRSIELNWPAGLVAEVPAAPQHREARSSRRDRGRRR</sequence>
<accession>A0A841FVR7</accession>
<dbReference type="RefSeq" id="WP_184790450.1">
    <property type="nucleotide sequence ID" value="NZ_BONT01000054.1"/>
</dbReference>
<dbReference type="Proteomes" id="UP000548476">
    <property type="component" value="Unassembled WGS sequence"/>
</dbReference>